<feature type="compositionally biased region" description="Basic residues" evidence="1">
    <location>
        <begin position="114"/>
        <end position="128"/>
    </location>
</feature>
<evidence type="ECO:0000313" key="2">
    <source>
        <dbReference type="EMBL" id="TFK79875.1"/>
    </source>
</evidence>
<gene>
    <name evidence="2" type="ORF">K466DRAFT_406345</name>
</gene>
<feature type="region of interest" description="Disordered" evidence="1">
    <location>
        <begin position="111"/>
        <end position="136"/>
    </location>
</feature>
<reference evidence="2 3" key="1">
    <citation type="journal article" date="2019" name="Nat. Ecol. Evol.">
        <title>Megaphylogeny resolves global patterns of mushroom evolution.</title>
        <authorList>
            <person name="Varga T."/>
            <person name="Krizsan K."/>
            <person name="Foldi C."/>
            <person name="Dima B."/>
            <person name="Sanchez-Garcia M."/>
            <person name="Sanchez-Ramirez S."/>
            <person name="Szollosi G.J."/>
            <person name="Szarkandi J.G."/>
            <person name="Papp V."/>
            <person name="Albert L."/>
            <person name="Andreopoulos W."/>
            <person name="Angelini C."/>
            <person name="Antonin V."/>
            <person name="Barry K.W."/>
            <person name="Bougher N.L."/>
            <person name="Buchanan P."/>
            <person name="Buyck B."/>
            <person name="Bense V."/>
            <person name="Catcheside P."/>
            <person name="Chovatia M."/>
            <person name="Cooper J."/>
            <person name="Damon W."/>
            <person name="Desjardin D."/>
            <person name="Finy P."/>
            <person name="Geml J."/>
            <person name="Haridas S."/>
            <person name="Hughes K."/>
            <person name="Justo A."/>
            <person name="Karasinski D."/>
            <person name="Kautmanova I."/>
            <person name="Kiss B."/>
            <person name="Kocsube S."/>
            <person name="Kotiranta H."/>
            <person name="LaButti K.M."/>
            <person name="Lechner B.E."/>
            <person name="Liimatainen K."/>
            <person name="Lipzen A."/>
            <person name="Lukacs Z."/>
            <person name="Mihaltcheva S."/>
            <person name="Morgado L.N."/>
            <person name="Niskanen T."/>
            <person name="Noordeloos M.E."/>
            <person name="Ohm R.A."/>
            <person name="Ortiz-Santana B."/>
            <person name="Ovrebo C."/>
            <person name="Racz N."/>
            <person name="Riley R."/>
            <person name="Savchenko A."/>
            <person name="Shiryaev A."/>
            <person name="Soop K."/>
            <person name="Spirin V."/>
            <person name="Szebenyi C."/>
            <person name="Tomsovsky M."/>
            <person name="Tulloss R.E."/>
            <person name="Uehling J."/>
            <person name="Grigoriev I.V."/>
            <person name="Vagvolgyi C."/>
            <person name="Papp T."/>
            <person name="Martin F.M."/>
            <person name="Miettinen O."/>
            <person name="Hibbett D.S."/>
            <person name="Nagy L.G."/>
        </authorList>
    </citation>
    <scope>NUCLEOTIDE SEQUENCE [LARGE SCALE GENOMIC DNA]</scope>
    <source>
        <strain evidence="2 3">HHB13444</strain>
    </source>
</reference>
<proteinExistence type="predicted"/>
<keyword evidence="3" id="KW-1185">Reference proteome</keyword>
<dbReference type="InParanoid" id="A0A5C3NRB5"/>
<evidence type="ECO:0000256" key="1">
    <source>
        <dbReference type="SAM" id="MobiDB-lite"/>
    </source>
</evidence>
<dbReference type="EMBL" id="ML211907">
    <property type="protein sequence ID" value="TFK79875.1"/>
    <property type="molecule type" value="Genomic_DNA"/>
</dbReference>
<name>A0A5C3NRB5_9APHY</name>
<dbReference type="AlphaFoldDB" id="A0A5C3NRB5"/>
<sequence length="354" mass="39597">MSSVLPGLARKGIGAGGGALGSAPFTVRERRRSNAMHLPHLDITHSSTARFFTMSDVWARELGLTWCALSRAAWLLACLRIPSTRRCVMQRRRISSFVIWPGPDPVLLLDPSTRRHPVQTHTRRRSHSQKSNMHTLPLPLRPRADFRIHSAMDSTLDLADRRCDVRLNRVRLVYGNAGAYAVECLSVDNAATAPGASWITEDERARGRMQGRLRRTCASSGNFDRLCRYSRRNGASCRRKLRTVATTAAILRWIPRLLSGQLPPFIVHSFMVAMSSNCHRCASLLFPPPPCIAVRQAHAYTPGSHALNIRCLPPFGHARPVTQSNAAPQWLLRYPSQMQMHDRIHVGVRCSPSL</sequence>
<evidence type="ECO:0000313" key="3">
    <source>
        <dbReference type="Proteomes" id="UP000308197"/>
    </source>
</evidence>
<organism evidence="2 3">
    <name type="scientific">Polyporus arcularius HHB13444</name>
    <dbReference type="NCBI Taxonomy" id="1314778"/>
    <lineage>
        <taxon>Eukaryota</taxon>
        <taxon>Fungi</taxon>
        <taxon>Dikarya</taxon>
        <taxon>Basidiomycota</taxon>
        <taxon>Agaricomycotina</taxon>
        <taxon>Agaricomycetes</taxon>
        <taxon>Polyporales</taxon>
        <taxon>Polyporaceae</taxon>
        <taxon>Polyporus</taxon>
    </lineage>
</organism>
<dbReference type="Proteomes" id="UP000308197">
    <property type="component" value="Unassembled WGS sequence"/>
</dbReference>
<protein>
    <submittedName>
        <fullName evidence="2">Uncharacterized protein</fullName>
    </submittedName>
</protein>
<accession>A0A5C3NRB5</accession>